<keyword evidence="1" id="KW-0378">Hydrolase</keyword>
<name>E3ZN82_LISSE</name>
<dbReference type="Proteomes" id="UP000004302">
    <property type="component" value="Chromosome"/>
</dbReference>
<comment type="caution">
    <text evidence="1">The sequence shown here is derived from an EMBL/GenBank/DDBJ whole genome shotgun (WGS) entry which is preliminary data.</text>
</comment>
<organism evidence="1">
    <name type="scientific">Listeria seeligeri FSL N1-067</name>
    <dbReference type="NCBI Taxonomy" id="702453"/>
    <lineage>
        <taxon>Bacteria</taxon>
        <taxon>Bacillati</taxon>
        <taxon>Bacillota</taxon>
        <taxon>Bacilli</taxon>
        <taxon>Bacillales</taxon>
        <taxon>Listeriaceae</taxon>
        <taxon>Listeria</taxon>
    </lineage>
</organism>
<evidence type="ECO:0000313" key="1">
    <source>
        <dbReference type="EMBL" id="EFS00913.1"/>
    </source>
</evidence>
<dbReference type="HOGENOM" id="CLU_3026868_0_0_9"/>
<dbReference type="GO" id="GO:0004180">
    <property type="term" value="F:carboxypeptidase activity"/>
    <property type="evidence" value="ECO:0007669"/>
    <property type="project" value="UniProtKB-KW"/>
</dbReference>
<keyword evidence="1" id="KW-0121">Carboxypeptidase</keyword>
<proteinExistence type="predicted"/>
<gene>
    <name evidence="1" type="ORF">NT03LS_0905</name>
</gene>
<protein>
    <submittedName>
        <fullName evidence="1">D-alanyl-D-alanine carboxypeptidase</fullName>
    </submittedName>
</protein>
<reference evidence="1" key="1">
    <citation type="journal article" date="2010" name="Microbiol. Resour. Announc.">
        <title>Comparative genomics of the bacterial genus Listeria: Genome evolution is characterized by limited gene acquisition and limited gene loss.</title>
        <authorList>
            <person name="den Bakker H.C."/>
            <person name="Cummings C.A."/>
            <person name="Ferreira V."/>
            <person name="Vatta P."/>
            <person name="Orsi R.H."/>
            <person name="Degoricija L."/>
            <person name="Barker M."/>
            <person name="Petrauskene O."/>
            <person name="Furtado M.R."/>
            <person name="Wiedmann M."/>
        </authorList>
    </citation>
    <scope>NUCLEOTIDE SEQUENCE [LARGE SCALE GENOMIC DNA]</scope>
    <source>
        <strain evidence="1">FSL N1-067</strain>
    </source>
</reference>
<dbReference type="PATRIC" id="fig|702453.3.peg.714"/>
<accession>E3ZN82</accession>
<dbReference type="AlphaFoldDB" id="E3ZN82"/>
<sequence length="55" mass="6519">MQTSSKADASNLKFFSVVTSQVETARRSLKPKKILKQFFRILWRNCFICQDFFVK</sequence>
<keyword evidence="1" id="KW-0645">Protease</keyword>
<dbReference type="EMBL" id="ADXJ01000404">
    <property type="protein sequence ID" value="EFS00913.1"/>
    <property type="molecule type" value="Genomic_DNA"/>
</dbReference>